<dbReference type="InterPro" id="IPR039426">
    <property type="entry name" value="TonB-dep_rcpt-like"/>
</dbReference>
<dbReference type="EMBL" id="QRYW01000006">
    <property type="protein sequence ID" value="RGV29221.1"/>
    <property type="molecule type" value="Genomic_DNA"/>
</dbReference>
<gene>
    <name evidence="9" type="ORF">DWW24_03820</name>
</gene>
<dbReference type="Pfam" id="PF13715">
    <property type="entry name" value="CarbopepD_reg_2"/>
    <property type="match status" value="1"/>
</dbReference>
<evidence type="ECO:0000313" key="10">
    <source>
        <dbReference type="Proteomes" id="UP000283426"/>
    </source>
</evidence>
<keyword evidence="5 7" id="KW-0472">Membrane</keyword>
<protein>
    <submittedName>
        <fullName evidence="9">SusC/RagA family TonB-linked outer membrane protein</fullName>
    </submittedName>
</protein>
<dbReference type="Gene3D" id="3.55.50.30">
    <property type="match status" value="1"/>
</dbReference>
<dbReference type="AlphaFoldDB" id="A0A412WPU6"/>
<dbReference type="Gene3D" id="2.40.170.20">
    <property type="entry name" value="TonB-dependent receptor, beta-barrel domain"/>
    <property type="match status" value="1"/>
</dbReference>
<dbReference type="GO" id="GO:0009279">
    <property type="term" value="C:cell outer membrane"/>
    <property type="evidence" value="ECO:0007669"/>
    <property type="project" value="UniProtKB-SubCell"/>
</dbReference>
<dbReference type="Pfam" id="PF07715">
    <property type="entry name" value="Plug"/>
    <property type="match status" value="1"/>
</dbReference>
<dbReference type="InterPro" id="IPR008969">
    <property type="entry name" value="CarboxyPept-like_regulatory"/>
</dbReference>
<evidence type="ECO:0000256" key="3">
    <source>
        <dbReference type="ARBA" id="ARBA00022452"/>
    </source>
</evidence>
<keyword evidence="6 7" id="KW-0998">Cell outer membrane</keyword>
<comment type="similarity">
    <text evidence="7">Belongs to the TonB-dependent receptor family.</text>
</comment>
<accession>A0A412WPU6</accession>
<dbReference type="InterPro" id="IPR023997">
    <property type="entry name" value="TonB-dep_OMP_SusC/RagA_CS"/>
</dbReference>
<dbReference type="SUPFAM" id="SSF49464">
    <property type="entry name" value="Carboxypeptidase regulatory domain-like"/>
    <property type="match status" value="1"/>
</dbReference>
<reference evidence="9 10" key="1">
    <citation type="submission" date="2018-08" db="EMBL/GenBank/DDBJ databases">
        <title>A genome reference for cultivated species of the human gut microbiota.</title>
        <authorList>
            <person name="Zou Y."/>
            <person name="Xue W."/>
            <person name="Luo G."/>
        </authorList>
    </citation>
    <scope>NUCLEOTIDE SEQUENCE [LARGE SCALE GENOMIC DNA]</scope>
    <source>
        <strain evidence="9 10">AF14-6AC</strain>
    </source>
</reference>
<dbReference type="InterPro" id="IPR037066">
    <property type="entry name" value="Plug_dom_sf"/>
</dbReference>
<proteinExistence type="inferred from homology"/>
<organism evidence="9 10">
    <name type="scientific">Odoribacter splanchnicus</name>
    <dbReference type="NCBI Taxonomy" id="28118"/>
    <lineage>
        <taxon>Bacteria</taxon>
        <taxon>Pseudomonadati</taxon>
        <taxon>Bacteroidota</taxon>
        <taxon>Bacteroidia</taxon>
        <taxon>Bacteroidales</taxon>
        <taxon>Odoribacteraceae</taxon>
        <taxon>Odoribacter</taxon>
    </lineage>
</organism>
<dbReference type="PROSITE" id="PS52016">
    <property type="entry name" value="TONB_DEPENDENT_REC_3"/>
    <property type="match status" value="1"/>
</dbReference>
<evidence type="ECO:0000313" key="9">
    <source>
        <dbReference type="EMBL" id="RGV29221.1"/>
    </source>
</evidence>
<evidence type="ECO:0000256" key="4">
    <source>
        <dbReference type="ARBA" id="ARBA00022692"/>
    </source>
</evidence>
<dbReference type="InterPro" id="IPR012910">
    <property type="entry name" value="Plug_dom"/>
</dbReference>
<dbReference type="Proteomes" id="UP000283426">
    <property type="component" value="Unassembled WGS sequence"/>
</dbReference>
<keyword evidence="3 7" id="KW-1134">Transmembrane beta strand</keyword>
<dbReference type="SMART" id="SM00965">
    <property type="entry name" value="STN"/>
    <property type="match status" value="1"/>
</dbReference>
<evidence type="ECO:0000256" key="2">
    <source>
        <dbReference type="ARBA" id="ARBA00022448"/>
    </source>
</evidence>
<dbReference type="InterPro" id="IPR036942">
    <property type="entry name" value="Beta-barrel_TonB_sf"/>
</dbReference>
<evidence type="ECO:0000256" key="1">
    <source>
        <dbReference type="ARBA" id="ARBA00004571"/>
    </source>
</evidence>
<dbReference type="NCBIfam" id="TIGR04057">
    <property type="entry name" value="SusC_RagA_signa"/>
    <property type="match status" value="1"/>
</dbReference>
<name>A0A412WPU6_9BACT</name>
<comment type="subcellular location">
    <subcellularLocation>
        <location evidence="1 7">Cell outer membrane</location>
        <topology evidence="1 7">Multi-pass membrane protein</topology>
    </subcellularLocation>
</comment>
<evidence type="ECO:0000256" key="6">
    <source>
        <dbReference type="ARBA" id="ARBA00023237"/>
    </source>
</evidence>
<dbReference type="InterPro" id="IPR023996">
    <property type="entry name" value="TonB-dep_OMP_SusC/RagA"/>
</dbReference>
<dbReference type="SUPFAM" id="SSF56935">
    <property type="entry name" value="Porins"/>
    <property type="match status" value="1"/>
</dbReference>
<dbReference type="Gene3D" id="2.60.40.1120">
    <property type="entry name" value="Carboxypeptidase-like, regulatory domain"/>
    <property type="match status" value="1"/>
</dbReference>
<dbReference type="Gene3D" id="2.170.130.10">
    <property type="entry name" value="TonB-dependent receptor, plug domain"/>
    <property type="match status" value="1"/>
</dbReference>
<keyword evidence="4 7" id="KW-0812">Transmembrane</keyword>
<evidence type="ECO:0000256" key="7">
    <source>
        <dbReference type="PROSITE-ProRule" id="PRU01360"/>
    </source>
</evidence>
<dbReference type="InterPro" id="IPR011662">
    <property type="entry name" value="Secretin/TonB_short_N"/>
</dbReference>
<feature type="domain" description="Secretin/TonB short N-terminal" evidence="8">
    <location>
        <begin position="90"/>
        <end position="141"/>
    </location>
</feature>
<evidence type="ECO:0000256" key="5">
    <source>
        <dbReference type="ARBA" id="ARBA00023136"/>
    </source>
</evidence>
<dbReference type="Pfam" id="PF07660">
    <property type="entry name" value="STN"/>
    <property type="match status" value="1"/>
</dbReference>
<keyword evidence="2 7" id="KW-0813">Transport</keyword>
<evidence type="ECO:0000259" key="8">
    <source>
        <dbReference type="SMART" id="SM00965"/>
    </source>
</evidence>
<sequence length="1207" mass="135744">MKKNANIDLGYSHFYVYFIYIKQINQIYMKNDVSAIPAGKSNYLKRLLFLLVCVLMSGNAVWAQQPTITIHAKNQSLKEVLKEIEQQSKHSFIYSSSTINVNQKVNLECNGVSLDKALEQLGAIADITYSISNHQIMLAPAGKQPTPAAVAGNQKGAKAGQTIRGVVKDENGDPIVGASVFFKGTTVGVATDVDGKFTLKTTEAGQLLVASFIGYSNAEVKVMPNQEVYNFDLKPESKMIEEVIVTGYQTISKERATGSFAIISPKDMEGKLQTNVMDRLEGKVAGLTSNRGNIQIRGVSTLNGDKTPLYVVDGIPFEGEPGSQTTPLDVLNPSDVVNITVLKDATAASIYGARSANGVIVITTRSGSTGKPRVNYNGSIKLQGLPDRDYANKMSSSELVDFQKMLIQTFPNVNRYDANRFQNDVQLLLLDWRDGKLSESELETKLKPYRTHDRYNQVIDEFLRKRAITHQHNLSFNGGSDIYKYNFSINYTGTAPHEREQKTKRIGFNIKNTFNLFKWFTLDAGIIGSNKSEDYDNGVLGMNLLNAGTSSYYMLRDDEGNPLQMYNTKSQAEIDRLKSIGLMDETYIPVNEMASRHYTAKSRYLNLNFGAKFKIIDGLNLELRYQTENTTGFTKQYDTKNALDVKTMINDAAVLNPNGTLKYNIPVGGQIVQTNTDNNSYTMRAQVNYNNTFSERHDLQVLVGAERRKVVTSQNGFYRLGYDDQTLVYSEINALDLNQMLRGTQSIYGTFSFKNKTPGFSHVDNRYVSFYGNASYTLDNRLTVNGSIRIDQSNLFGTDPKYQYKPLWSVGAHYVLFQNKTNWLDRLVLRATYGINGNVSKKNGPYLIAAADRNNYFTNESAFYIKSPANPSLRWEKTQVTNIAVDFNLFQNRLNGSVEFYNKKSSDLLGDFSTDPTLGWSSMLMNFASLYNRGVEIVLNSENIKTNEFSWTSNFIFGYNKNKVLEVETSDESAYSYYSKLNTRKNYAMNSMFSVRYAGLDENGIPTAYNKNGEIVKSADLLTKEDLVYSGTYEPRFNASFTNRLSYKGFDLSFMFIYAGGHVMRDVKAGMLIAQHPIYRTSNADRDLMNYWKSAEDNNNPDINPAFAFQNQAAMKAKDLWSAADKHVQKGDYIKLRDVTLGYTIPPHLLKKYMIQGIRLNVQIQNLWYWAANRNNLDPEVWNGSSLSPSRGSHLPANVTFGLSVNF</sequence>
<dbReference type="NCBIfam" id="TIGR04056">
    <property type="entry name" value="OMP_RagA_SusC"/>
    <property type="match status" value="1"/>
</dbReference>
<comment type="caution">
    <text evidence="9">The sequence shown here is derived from an EMBL/GenBank/DDBJ whole genome shotgun (WGS) entry which is preliminary data.</text>
</comment>